<dbReference type="AlphaFoldDB" id="A0A8J5FYX5"/>
<protein>
    <submittedName>
        <fullName evidence="1">Uncharacterized protein</fullName>
    </submittedName>
</protein>
<proteinExistence type="predicted"/>
<name>A0A8J5FYX5_ZINOF</name>
<dbReference type="EMBL" id="JACMSC010000015">
    <property type="protein sequence ID" value="KAG6488261.1"/>
    <property type="molecule type" value="Genomic_DNA"/>
</dbReference>
<evidence type="ECO:0000313" key="1">
    <source>
        <dbReference type="EMBL" id="KAG6488261.1"/>
    </source>
</evidence>
<dbReference type="InterPro" id="IPR008586">
    <property type="entry name" value="DUF868_pln"/>
</dbReference>
<comment type="caution">
    <text evidence="1">The sequence shown here is derived from an EMBL/GenBank/DDBJ whole genome shotgun (WGS) entry which is preliminary data.</text>
</comment>
<sequence>MLAASSPHLVTVHDTITCIYRTVLSSGKKLFTQVVWSANQVGGAFLSVTVKYGILPSKPHAHLLRKKKGRRSFTAGDSAISLHWDTSAAAYESGLELSKAFYLSMVADESK</sequence>
<dbReference type="Proteomes" id="UP000734854">
    <property type="component" value="Unassembled WGS sequence"/>
</dbReference>
<dbReference type="PANTHER" id="PTHR31972:SF48">
    <property type="entry name" value="OS04G0407500 PROTEIN"/>
    <property type="match status" value="1"/>
</dbReference>
<gene>
    <name evidence="1" type="ORF">ZIOFF_057020</name>
</gene>
<dbReference type="OrthoDB" id="678233at2759"/>
<reference evidence="1 2" key="1">
    <citation type="submission" date="2020-08" db="EMBL/GenBank/DDBJ databases">
        <title>Plant Genome Project.</title>
        <authorList>
            <person name="Zhang R.-G."/>
        </authorList>
    </citation>
    <scope>NUCLEOTIDE SEQUENCE [LARGE SCALE GENOMIC DNA]</scope>
    <source>
        <tissue evidence="1">Rhizome</tissue>
    </source>
</reference>
<dbReference type="PANTHER" id="PTHR31972">
    <property type="entry name" value="EXPRESSED PROTEIN"/>
    <property type="match status" value="1"/>
</dbReference>
<organism evidence="1 2">
    <name type="scientific">Zingiber officinale</name>
    <name type="common">Ginger</name>
    <name type="synonym">Amomum zingiber</name>
    <dbReference type="NCBI Taxonomy" id="94328"/>
    <lineage>
        <taxon>Eukaryota</taxon>
        <taxon>Viridiplantae</taxon>
        <taxon>Streptophyta</taxon>
        <taxon>Embryophyta</taxon>
        <taxon>Tracheophyta</taxon>
        <taxon>Spermatophyta</taxon>
        <taxon>Magnoliopsida</taxon>
        <taxon>Liliopsida</taxon>
        <taxon>Zingiberales</taxon>
        <taxon>Zingiberaceae</taxon>
        <taxon>Zingiber</taxon>
    </lineage>
</organism>
<keyword evidence="2" id="KW-1185">Reference proteome</keyword>
<accession>A0A8J5FYX5</accession>
<evidence type="ECO:0000313" key="2">
    <source>
        <dbReference type="Proteomes" id="UP000734854"/>
    </source>
</evidence>
<dbReference type="Pfam" id="PF05910">
    <property type="entry name" value="DUF868"/>
    <property type="match status" value="1"/>
</dbReference>